<evidence type="ECO:0008006" key="3">
    <source>
        <dbReference type="Google" id="ProtNLM"/>
    </source>
</evidence>
<accession>A0A261WPA7</accession>
<evidence type="ECO:0000313" key="2">
    <source>
        <dbReference type="Proteomes" id="UP000217163"/>
    </source>
</evidence>
<reference evidence="2" key="1">
    <citation type="journal article" date="2016" name="Sci. Rep.">
        <title>Genome analysis of the kiwifruit canker pathogen Pseudomonas syringae pv. actinidiae biovar 5.</title>
        <authorList>
            <person name="Fujikawa T."/>
            <person name="Sawada H."/>
        </authorList>
    </citation>
    <scope>NUCLEOTIDE SEQUENCE [LARGE SCALE GENOMIC DNA]</scope>
    <source>
        <strain evidence="2">MAFF 212061</strain>
    </source>
</reference>
<dbReference type="PROSITE" id="PS51257">
    <property type="entry name" value="PROKAR_LIPOPROTEIN"/>
    <property type="match status" value="1"/>
</dbReference>
<dbReference type="EMBL" id="NKQU01000002">
    <property type="protein sequence ID" value="OZI88021.1"/>
    <property type="molecule type" value="Genomic_DNA"/>
</dbReference>
<dbReference type="PROSITE" id="PS00018">
    <property type="entry name" value="EF_HAND_1"/>
    <property type="match status" value="1"/>
</dbReference>
<gene>
    <name evidence="1" type="ORF">CFN58_00045</name>
</gene>
<protein>
    <recommendedName>
        <fullName evidence="3">Lipoprotein</fullName>
    </recommendedName>
</protein>
<sequence length="285" mass="32957">MHKQMCIAVLLLLTACGNPDMKQKPLLIKFKLDEPVETLLSASTVDFDKDCNDNICFYDFDIHLQSSNKATAIIETSQHPLIFDDVVSAVFSIVEDSHMTNAKIILGGVPSNSEHTRAIDYFYKQLENLKTSGWRRYIYPYEARIPGSEARKFKDFDTVLEKPAVTGPWKDPALILSKEEWLSSPMLNDWYFYKDGVYLTFSVQRESTPGSEQERGSYLFTLRFRSETEFYKNFIESEDREHWKTLVPTVLKKMAKERAMVEALLKKSGVLIDESYQEPKITVFR</sequence>
<comment type="caution">
    <text evidence="1">The sequence shown here is derived from an EMBL/GenBank/DDBJ whole genome shotgun (WGS) entry which is preliminary data.</text>
</comment>
<organism evidence="1 2">
    <name type="scientific">Pseudomonas avellanae</name>
    <dbReference type="NCBI Taxonomy" id="46257"/>
    <lineage>
        <taxon>Bacteria</taxon>
        <taxon>Pseudomonadati</taxon>
        <taxon>Pseudomonadota</taxon>
        <taxon>Gammaproteobacteria</taxon>
        <taxon>Pseudomonadales</taxon>
        <taxon>Pseudomonadaceae</taxon>
        <taxon>Pseudomonas</taxon>
    </lineage>
</organism>
<name>A0A261WPA7_9PSED</name>
<dbReference type="AlphaFoldDB" id="A0A261WPA7"/>
<evidence type="ECO:0000313" key="1">
    <source>
        <dbReference type="EMBL" id="OZI88021.1"/>
    </source>
</evidence>
<dbReference type="Proteomes" id="UP000217163">
    <property type="component" value="Unassembled WGS sequence"/>
</dbReference>
<dbReference type="InterPro" id="IPR018247">
    <property type="entry name" value="EF_Hand_1_Ca_BS"/>
</dbReference>
<proteinExistence type="predicted"/>